<evidence type="ECO:0000256" key="5">
    <source>
        <dbReference type="ARBA" id="ARBA00022729"/>
    </source>
</evidence>
<feature type="transmembrane region" description="Helical" evidence="12">
    <location>
        <begin position="854"/>
        <end position="878"/>
    </location>
</feature>
<dbReference type="PROSITE" id="PS00981">
    <property type="entry name" value="G_PROTEIN_RECEP_F3_3"/>
    <property type="match status" value="2"/>
</dbReference>
<evidence type="ECO:0000256" key="6">
    <source>
        <dbReference type="ARBA" id="ARBA00022989"/>
    </source>
</evidence>
<evidence type="ECO:0000256" key="12">
    <source>
        <dbReference type="SAM" id="Phobius"/>
    </source>
</evidence>
<dbReference type="FunFam" id="3.40.50.2300:FF:000016">
    <property type="entry name" value="Taste 1 receptor member 2"/>
    <property type="match status" value="2"/>
</dbReference>
<organism evidence="14 15">
    <name type="scientific">Xenopus laevis</name>
    <name type="common">African clawed frog</name>
    <dbReference type="NCBI Taxonomy" id="8355"/>
    <lineage>
        <taxon>Eukaryota</taxon>
        <taxon>Metazoa</taxon>
        <taxon>Chordata</taxon>
        <taxon>Craniata</taxon>
        <taxon>Vertebrata</taxon>
        <taxon>Euteleostomi</taxon>
        <taxon>Amphibia</taxon>
        <taxon>Batrachia</taxon>
        <taxon>Anura</taxon>
        <taxon>Pipoidea</taxon>
        <taxon>Pipidae</taxon>
        <taxon>Xenopodinae</taxon>
        <taxon>Xenopus</taxon>
        <taxon>Xenopus</taxon>
    </lineage>
</organism>
<keyword evidence="5" id="KW-0732">Signal</keyword>
<evidence type="ECO:0000256" key="2">
    <source>
        <dbReference type="ARBA" id="ARBA00007242"/>
    </source>
</evidence>
<feature type="transmembrane region" description="Helical" evidence="12">
    <location>
        <begin position="1406"/>
        <end position="1430"/>
    </location>
</feature>
<dbReference type="InterPro" id="IPR017978">
    <property type="entry name" value="GPCR_3_C"/>
</dbReference>
<dbReference type="InterPro" id="IPR038550">
    <property type="entry name" value="GPCR_3_9-Cys_sf"/>
</dbReference>
<feature type="transmembrane region" description="Helical" evidence="12">
    <location>
        <begin position="822"/>
        <end position="842"/>
    </location>
</feature>
<accession>A0A974DGS9</accession>
<dbReference type="InterPro" id="IPR000337">
    <property type="entry name" value="GPCR_3"/>
</dbReference>
<evidence type="ECO:0000313" key="14">
    <source>
        <dbReference type="EMBL" id="OCT90636.1"/>
    </source>
</evidence>
<evidence type="ECO:0000256" key="7">
    <source>
        <dbReference type="ARBA" id="ARBA00023040"/>
    </source>
</evidence>
<feature type="domain" description="G-protein coupled receptors family 3 profile" evidence="13">
    <location>
        <begin position="1407"/>
        <end position="1671"/>
    </location>
</feature>
<reference evidence="15" key="1">
    <citation type="journal article" date="2016" name="Nature">
        <title>Genome evolution in the allotetraploid frog Xenopus laevis.</title>
        <authorList>
            <person name="Session A.M."/>
            <person name="Uno Y."/>
            <person name="Kwon T."/>
            <person name="Chapman J.A."/>
            <person name="Toyoda A."/>
            <person name="Takahashi S."/>
            <person name="Fukui A."/>
            <person name="Hikosaka A."/>
            <person name="Suzuki A."/>
            <person name="Kondo M."/>
            <person name="van Heeringen S.J."/>
            <person name="Quigley I."/>
            <person name="Heinz S."/>
            <person name="Ogino H."/>
            <person name="Ochi H."/>
            <person name="Hellsten U."/>
            <person name="Lyons J.B."/>
            <person name="Simakov O."/>
            <person name="Putnam N."/>
            <person name="Stites J."/>
            <person name="Kuroki Y."/>
            <person name="Tanaka T."/>
            <person name="Michiue T."/>
            <person name="Watanabe M."/>
            <person name="Bogdanovic O."/>
            <person name="Lister R."/>
            <person name="Georgiou G."/>
            <person name="Paranjpe S.S."/>
            <person name="van Kruijsbergen I."/>
            <person name="Shu S."/>
            <person name="Carlson J."/>
            <person name="Kinoshita T."/>
            <person name="Ohta Y."/>
            <person name="Mawaribuchi S."/>
            <person name="Jenkins J."/>
            <person name="Grimwood J."/>
            <person name="Schmutz J."/>
            <person name="Mitros T."/>
            <person name="Mozaffari S.V."/>
            <person name="Suzuki Y."/>
            <person name="Haramoto Y."/>
            <person name="Yamamoto T.S."/>
            <person name="Takagi C."/>
            <person name="Heald R."/>
            <person name="Miller K."/>
            <person name="Haudenschild C."/>
            <person name="Kitzman J."/>
            <person name="Nakayama T."/>
            <person name="Izutsu Y."/>
            <person name="Robert J."/>
            <person name="Fortriede J."/>
            <person name="Burns K."/>
            <person name="Lotay V."/>
            <person name="Karimi K."/>
            <person name="Yasuoka Y."/>
            <person name="Dichmann D.S."/>
            <person name="Flajnik M.F."/>
            <person name="Houston D.W."/>
            <person name="Shendure J."/>
            <person name="DuPasquier L."/>
            <person name="Vize P.D."/>
            <person name="Zorn A.M."/>
            <person name="Ito M."/>
            <person name="Marcotte E.M."/>
            <person name="Wallingford J.B."/>
            <person name="Ito Y."/>
            <person name="Asashima M."/>
            <person name="Ueno N."/>
            <person name="Matsuda Y."/>
            <person name="Veenstra G.J."/>
            <person name="Fujiyama A."/>
            <person name="Harland R.M."/>
            <person name="Taira M."/>
            <person name="Rokhsar D.S."/>
        </authorList>
    </citation>
    <scope>NUCLEOTIDE SEQUENCE [LARGE SCALE GENOMIC DNA]</scope>
    <source>
        <strain evidence="15">J</strain>
    </source>
</reference>
<dbReference type="InterPro" id="IPR028082">
    <property type="entry name" value="Peripla_BP_I"/>
</dbReference>
<evidence type="ECO:0000259" key="13">
    <source>
        <dbReference type="PROSITE" id="PS50259"/>
    </source>
</evidence>
<dbReference type="PRINTS" id="PR01535">
    <property type="entry name" value="VOMERONASL2R"/>
</dbReference>
<comment type="similarity">
    <text evidence="2">Belongs to the G-protein coupled receptor 3 family.</text>
</comment>
<dbReference type="Proteomes" id="UP000694892">
    <property type="component" value="Chromosome 3L"/>
</dbReference>
<dbReference type="EMBL" id="CM004470">
    <property type="protein sequence ID" value="OCT90636.1"/>
    <property type="molecule type" value="Genomic_DNA"/>
</dbReference>
<keyword evidence="11" id="KW-0807">Transducer</keyword>
<feature type="transmembrane region" description="Helical" evidence="12">
    <location>
        <begin position="1442"/>
        <end position="1466"/>
    </location>
</feature>
<evidence type="ECO:0000256" key="10">
    <source>
        <dbReference type="ARBA" id="ARBA00023180"/>
    </source>
</evidence>
<keyword evidence="9" id="KW-0675">Receptor</keyword>
<dbReference type="OMA" id="QSICTGD"/>
<dbReference type="Pfam" id="PF01094">
    <property type="entry name" value="ANF_receptor"/>
    <property type="match status" value="2"/>
</dbReference>
<feature type="transmembrane region" description="Helical" evidence="12">
    <location>
        <begin position="1633"/>
        <end position="1657"/>
    </location>
</feature>
<feature type="domain" description="G-protein coupled receptors family 3 profile" evidence="13">
    <location>
        <begin position="628"/>
        <end position="892"/>
    </location>
</feature>
<feature type="transmembrane region" description="Helical" evidence="12">
    <location>
        <begin position="628"/>
        <end position="651"/>
    </location>
</feature>
<dbReference type="Pfam" id="PF07562">
    <property type="entry name" value="NCD3G"/>
    <property type="match status" value="2"/>
</dbReference>
<feature type="transmembrane region" description="Helical" evidence="12">
    <location>
        <begin position="743"/>
        <end position="761"/>
    </location>
</feature>
<gene>
    <name evidence="14" type="ORF">XELAEV_18019253mg</name>
</gene>
<dbReference type="InterPro" id="IPR017979">
    <property type="entry name" value="GPCR_3_CS"/>
</dbReference>
<evidence type="ECO:0000256" key="4">
    <source>
        <dbReference type="ARBA" id="ARBA00022692"/>
    </source>
</evidence>
<feature type="transmembrane region" description="Helical" evidence="12">
    <location>
        <begin position="699"/>
        <end position="722"/>
    </location>
</feature>
<keyword evidence="4 12" id="KW-0812">Transmembrane</keyword>
<feature type="transmembrane region" description="Helical" evidence="12">
    <location>
        <begin position="1601"/>
        <end position="1621"/>
    </location>
</feature>
<dbReference type="PANTHER" id="PTHR24061">
    <property type="entry name" value="CALCIUM-SENSING RECEPTOR-RELATED"/>
    <property type="match status" value="1"/>
</dbReference>
<evidence type="ECO:0000256" key="1">
    <source>
        <dbReference type="ARBA" id="ARBA00004651"/>
    </source>
</evidence>
<dbReference type="Pfam" id="PF00003">
    <property type="entry name" value="7tm_3"/>
    <property type="match status" value="2"/>
</dbReference>
<keyword evidence="7" id="KW-0297">G-protein coupled receptor</keyword>
<feature type="transmembrane region" description="Helical" evidence="12">
    <location>
        <begin position="1478"/>
        <end position="1500"/>
    </location>
</feature>
<keyword evidence="10" id="KW-0325">Glycoprotein</keyword>
<feature type="transmembrane region" description="Helical" evidence="12">
    <location>
        <begin position="1520"/>
        <end position="1540"/>
    </location>
</feature>
<sequence length="1675" mass="188845">MGKFEYYKLLQKSWAGLSMGLSLNTNAYLCLGLTSYFSRTFLHLILIYLTPAYYMDVSSSIFGSQGILVPGHLLIGAVIPIHTDSIFPLVSYKEKPTPDICRKFRLEFFQQFQTFRFAVEEINRNPDLLPNSTLGFYVYDSCAVLQRELAGTLWMISGLDRVIPNYCCLIHPALTAVIGHSTSTFSILMAHIMGLYKIPQISYYSTSSLLSDKTQFPSFFRTVPSDDFQSRGLAQMVLHFKWKWVGLIASNDDYGSEAIKVIRQEVMKEGTCVAYAVYISENTLHQNLPIIVKMMKESSANVIIAISLPFYLMPLLNEMLKQNVTGKTFVASEAWSISNILAVEKYSSLLSGTIGFAFFSSKIKDLQEFLNSINIYNTTGIYWAKELWEEVFGCIFADQKNLTVTPNIKKQCTGEENLNSVLNSYNDVSRLRASYNIYTAVYVIAKALNDFSQCRSLSRPLVGDHCLDIGQFKPWQLLNYFKKVRVKLDSNREVFFDKDGNPPAIYDIVNWQLGSDGTIKQVKVGSYDTLNSSGDIFNINTKLMWWATESQGIPKSVCSQSCSNGFKKSLKEGEPVCCFHCFPCAQGEISNQTDSIECWKCPWDMWPNSKRDRCFPKPIEFLSYEDPLGLTLAATSAFSSMVPMSIFRLFINYKDTPIVRANNFHVSCILLVSVAFCFLCALAFIGYPQPEKCLLRQATFGLVFTLCVSCILAKTVIVVFAFMATKPGSRLKKWTTPYMPYMIITFCTFIQLILCLFWLTISPPFFQYNTEAKPGIIIAECNENSQFAFWCMLGYLGILASVSFTVAFLARRLPDNFNEAKLITFSMLAFLSVWVYFIPASVSAQGKYTVAMEIFAILASSWALVVCMFLPKCFIILFRPNMNSRENLMRKERVERKPVIPIDTTCRGNLGIIIMSRVAVAPGFPRARGGPGHFAASDGLRSAPLPHGTHIFSAGGGLGHPRGYFAIMLSALEELNFQVEIYQEWRFCRPVQPGGTLTPERELVGTLWMLTGLDREIPNYCCQEKPALTAVIGHSMSTYSILMAQILGLYKFPQISYFSTSSLLSEKTQFPSFFRTVPSDDFQSRGLAQMVLHFKWKWVGLIAYNHDYGTEAIEVIKRKVMKEGACVAYTVYISSNLLYQNLHTIVKMIKESSANVIIAFSIDIYLTPLLNEMLKQNVTGKTFVASEAWSISDILAVEKYSSLLAGTIGFAFYSSTIPGFQEFLNSINVYNTPGIYWTQKLWEEAFGCTFINQNNLTDTLNNFKKQCTGEENLNSVQNNYNDVSRLRASYNIYTAVYVIAKALHDLSHCQATDGPLVQDHFSDRGHFEPWQIPISVCSQTCPVGFKKAIIEGEPVCCYNCVPCAQGEISSQSDSNECWKCPWDMWPNSKRERCFPKPNEFLSYEDYLGTTLAAISTLSSLVPISVFKLFINYKCTPIVRANNYSMSCILLVSLSLCFLCALAFIGYPQPEMCLLRQAAFGLIFTLCVSCILAKTIIVVFAFMATKPGSSLKKWTTPQVPYMIITICTFTQLILCVIWLSFSPPFPQYNIEAKPGIIVVECNENSPFAFWCMLGYLGFLASVSFTVAFLARRLPDNFNEAKLITFSMLAFLSVWVYFIPASLSSQGKYTVAMEIFAILTSSWALLLCIFFPKCFIILFRPAKNSRENFMRKQAGTT</sequence>
<name>A0A974DGS9_XENLA</name>
<dbReference type="GO" id="GO:0004930">
    <property type="term" value="F:G protein-coupled receptor activity"/>
    <property type="evidence" value="ECO:0007669"/>
    <property type="project" value="UniProtKB-KW"/>
</dbReference>
<evidence type="ECO:0000256" key="3">
    <source>
        <dbReference type="ARBA" id="ARBA00022475"/>
    </source>
</evidence>
<dbReference type="InterPro" id="IPR011500">
    <property type="entry name" value="GPCR_3_9-Cys_dom"/>
</dbReference>
<feature type="transmembrane region" description="Helical" evidence="12">
    <location>
        <begin position="787"/>
        <end position="810"/>
    </location>
</feature>
<keyword evidence="3" id="KW-1003">Cell membrane</keyword>
<dbReference type="InterPro" id="IPR001828">
    <property type="entry name" value="ANF_lig-bd_rcpt"/>
</dbReference>
<dbReference type="Gene3D" id="3.40.50.2300">
    <property type="match status" value="4"/>
</dbReference>
<dbReference type="Gene3D" id="2.10.50.30">
    <property type="entry name" value="GPCR, family 3, nine cysteines domain"/>
    <property type="match status" value="2"/>
</dbReference>
<protein>
    <recommendedName>
        <fullName evidence="13">G-protein coupled receptors family 3 profile domain-containing protein</fullName>
    </recommendedName>
</protein>
<evidence type="ECO:0000256" key="11">
    <source>
        <dbReference type="ARBA" id="ARBA00023224"/>
    </source>
</evidence>
<evidence type="ECO:0000256" key="9">
    <source>
        <dbReference type="ARBA" id="ARBA00023170"/>
    </source>
</evidence>
<dbReference type="CDD" id="cd15283">
    <property type="entry name" value="7tmC_V2R_pheromone"/>
    <property type="match status" value="2"/>
</dbReference>
<keyword evidence="8 12" id="KW-0472">Membrane</keyword>
<keyword evidence="6 12" id="KW-1133">Transmembrane helix</keyword>
<dbReference type="GO" id="GO:0005886">
    <property type="term" value="C:plasma membrane"/>
    <property type="evidence" value="ECO:0007669"/>
    <property type="project" value="UniProtKB-SubCell"/>
</dbReference>
<dbReference type="InterPro" id="IPR000068">
    <property type="entry name" value="GPCR_3_Ca_sens_rcpt-rel"/>
</dbReference>
<dbReference type="SUPFAM" id="SSF53822">
    <property type="entry name" value="Periplasmic binding protein-like I"/>
    <property type="match status" value="2"/>
</dbReference>
<comment type="subcellular location">
    <subcellularLocation>
        <location evidence="1">Cell membrane</location>
        <topology evidence="1">Multi-pass membrane protein</topology>
    </subcellularLocation>
</comment>
<feature type="transmembrane region" description="Helical" evidence="12">
    <location>
        <begin position="1566"/>
        <end position="1589"/>
    </location>
</feature>
<proteinExistence type="inferred from homology"/>
<feature type="transmembrane region" description="Helical" evidence="12">
    <location>
        <begin position="663"/>
        <end position="687"/>
    </location>
</feature>
<dbReference type="FunFam" id="2.10.50.30:FF:000002">
    <property type="entry name" value="Vomeronasal 2 receptor, h1"/>
    <property type="match status" value="2"/>
</dbReference>
<dbReference type="PROSITE" id="PS50259">
    <property type="entry name" value="G_PROTEIN_RECEP_F3_4"/>
    <property type="match status" value="2"/>
</dbReference>
<dbReference type="PRINTS" id="PR00248">
    <property type="entry name" value="GPCRMGR"/>
</dbReference>
<dbReference type="PANTHER" id="PTHR24061:SF606">
    <property type="entry name" value="EXTRACELLULAR CALCIUM-SENSING RECEPTOR-LIKE"/>
    <property type="match status" value="1"/>
</dbReference>
<dbReference type="InterPro" id="IPR004073">
    <property type="entry name" value="GPCR_3_vmron_rcpt_2"/>
</dbReference>
<evidence type="ECO:0000256" key="8">
    <source>
        <dbReference type="ARBA" id="ARBA00023136"/>
    </source>
</evidence>
<evidence type="ECO:0000313" key="15">
    <source>
        <dbReference type="Proteomes" id="UP000694892"/>
    </source>
</evidence>